<proteinExistence type="predicted"/>
<dbReference type="InterPro" id="IPR016181">
    <property type="entry name" value="Acyl_CoA_acyltransferase"/>
</dbReference>
<dbReference type="InterPro" id="IPR000182">
    <property type="entry name" value="GNAT_dom"/>
</dbReference>
<keyword evidence="2" id="KW-0012">Acyltransferase</keyword>
<evidence type="ECO:0000313" key="4">
    <source>
        <dbReference type="EMBL" id="CAB4723746.1"/>
    </source>
</evidence>
<dbReference type="CDD" id="cd04301">
    <property type="entry name" value="NAT_SF"/>
    <property type="match status" value="1"/>
</dbReference>
<evidence type="ECO:0000259" key="3">
    <source>
        <dbReference type="PROSITE" id="PS51186"/>
    </source>
</evidence>
<evidence type="ECO:0000256" key="2">
    <source>
        <dbReference type="ARBA" id="ARBA00023315"/>
    </source>
</evidence>
<evidence type="ECO:0000256" key="1">
    <source>
        <dbReference type="ARBA" id="ARBA00022679"/>
    </source>
</evidence>
<accession>A0A6J6RMN9</accession>
<dbReference type="InterPro" id="IPR050832">
    <property type="entry name" value="Bact_Acetyltransf"/>
</dbReference>
<dbReference type="Pfam" id="PF00583">
    <property type="entry name" value="Acetyltransf_1"/>
    <property type="match status" value="1"/>
</dbReference>
<reference evidence="4" key="1">
    <citation type="submission" date="2020-05" db="EMBL/GenBank/DDBJ databases">
        <authorList>
            <person name="Chiriac C."/>
            <person name="Salcher M."/>
            <person name="Ghai R."/>
            <person name="Kavagutti S V."/>
        </authorList>
    </citation>
    <scope>NUCLEOTIDE SEQUENCE</scope>
</reference>
<dbReference type="Gene3D" id="3.40.630.30">
    <property type="match status" value="1"/>
</dbReference>
<gene>
    <name evidence="4" type="ORF">UFOPK2579_02163</name>
</gene>
<feature type="domain" description="N-acetyltransferase" evidence="3">
    <location>
        <begin position="10"/>
        <end position="152"/>
    </location>
</feature>
<dbReference type="AlphaFoldDB" id="A0A6J6RMN9"/>
<sequence>MPDRDDAAALDLREVMPGDPAAQTASARYFAEIDARFPGGFDPGAPDQVGTFVVAVHEGEPVAYGGVRALSVELGEIKRMWVAPAWRGTGLGSRMLSHLEGLAARLGHDRVVLDTNGTLTEAIAMYESKGYTRIERYNDNPYAEAFFAKDLHAS</sequence>
<dbReference type="EMBL" id="CAEZXR010000300">
    <property type="protein sequence ID" value="CAB4723746.1"/>
    <property type="molecule type" value="Genomic_DNA"/>
</dbReference>
<name>A0A6J6RMN9_9ZZZZ</name>
<dbReference type="PROSITE" id="PS51186">
    <property type="entry name" value="GNAT"/>
    <property type="match status" value="1"/>
</dbReference>
<protein>
    <submittedName>
        <fullName evidence="4">Unannotated protein</fullName>
    </submittedName>
</protein>
<dbReference type="SUPFAM" id="SSF55729">
    <property type="entry name" value="Acyl-CoA N-acyltransferases (Nat)"/>
    <property type="match status" value="1"/>
</dbReference>
<dbReference type="PANTHER" id="PTHR43877:SF2">
    <property type="entry name" value="AMINOALKYLPHOSPHONATE N-ACETYLTRANSFERASE-RELATED"/>
    <property type="match status" value="1"/>
</dbReference>
<keyword evidence="1" id="KW-0808">Transferase</keyword>
<dbReference type="GO" id="GO:0016747">
    <property type="term" value="F:acyltransferase activity, transferring groups other than amino-acyl groups"/>
    <property type="evidence" value="ECO:0007669"/>
    <property type="project" value="InterPro"/>
</dbReference>
<organism evidence="4">
    <name type="scientific">freshwater metagenome</name>
    <dbReference type="NCBI Taxonomy" id="449393"/>
    <lineage>
        <taxon>unclassified sequences</taxon>
        <taxon>metagenomes</taxon>
        <taxon>ecological metagenomes</taxon>
    </lineage>
</organism>
<dbReference type="PANTHER" id="PTHR43877">
    <property type="entry name" value="AMINOALKYLPHOSPHONATE N-ACETYLTRANSFERASE-RELATED-RELATED"/>
    <property type="match status" value="1"/>
</dbReference>